<accession>A0A066X7U8</accession>
<evidence type="ECO:0000313" key="4">
    <source>
        <dbReference type="Proteomes" id="UP000027238"/>
    </source>
</evidence>
<feature type="compositionally biased region" description="Polar residues" evidence="1">
    <location>
        <begin position="223"/>
        <end position="233"/>
    </location>
</feature>
<feature type="domain" description="Myb/SANT-like" evidence="2">
    <location>
        <begin position="57"/>
        <end position="148"/>
    </location>
</feature>
<keyword evidence="4" id="KW-1185">Reference proteome</keyword>
<dbReference type="InterPro" id="IPR024752">
    <property type="entry name" value="Myb/SANT-like_dom"/>
</dbReference>
<proteinExistence type="predicted"/>
<feature type="region of interest" description="Disordered" evidence="1">
    <location>
        <begin position="213"/>
        <end position="260"/>
    </location>
</feature>
<feature type="compositionally biased region" description="Low complexity" evidence="1">
    <location>
        <begin position="7"/>
        <end position="44"/>
    </location>
</feature>
<evidence type="ECO:0000259" key="2">
    <source>
        <dbReference type="Pfam" id="PF12776"/>
    </source>
</evidence>
<protein>
    <recommendedName>
        <fullName evidence="2">Myb/SANT-like domain-containing protein</fullName>
    </recommendedName>
</protein>
<evidence type="ECO:0000313" key="3">
    <source>
        <dbReference type="EMBL" id="KDN65037.1"/>
    </source>
</evidence>
<dbReference type="AlphaFoldDB" id="A0A066X7U8"/>
<feature type="region of interest" description="Disordered" evidence="1">
    <location>
        <begin position="1"/>
        <end position="53"/>
    </location>
</feature>
<name>A0A066X7U8_COLSU</name>
<dbReference type="HOGENOM" id="CLU_1069625_0_0_1"/>
<gene>
    <name evidence="3" type="ORF">CSUB01_08693</name>
</gene>
<sequence>MLTQNIRALRSLSSRSSRPPLQPRPSSSPATTRRPPSPHHQSSQASGTPPSGAKDLWAVKNLAKFLELCHRQVNRGVLYSQSVSVVKEAMVEILPAMRTLNPCFTKGGMTLKYRSLLSEYLKVRTLLRPGVEYDNETGEISAPEEIWEVFEARYPDLSWIRDKGFPCMNEMRHLWPFHSEMTIAETESYNYVSLRPEDDNGLSWATARREKRKRTDLEWNESLRPSSGVSDPSSAAPRPQKLKRVERKQRYDKFYPFSTL</sequence>
<dbReference type="Proteomes" id="UP000027238">
    <property type="component" value="Unassembled WGS sequence"/>
</dbReference>
<dbReference type="EMBL" id="JMSE01001073">
    <property type="protein sequence ID" value="KDN65037.1"/>
    <property type="molecule type" value="Genomic_DNA"/>
</dbReference>
<dbReference type="eggNOG" id="ENOG502T5AJ">
    <property type="taxonomic scope" value="Eukaryota"/>
</dbReference>
<dbReference type="Pfam" id="PF12776">
    <property type="entry name" value="Myb_DNA-bind_3"/>
    <property type="match status" value="1"/>
</dbReference>
<evidence type="ECO:0000256" key="1">
    <source>
        <dbReference type="SAM" id="MobiDB-lite"/>
    </source>
</evidence>
<reference evidence="4" key="1">
    <citation type="journal article" date="2014" name="Genome Announc.">
        <title>Draft genome sequence of Colletotrichum sublineola, a destructive pathogen of cultivated sorghum.</title>
        <authorList>
            <person name="Baroncelli R."/>
            <person name="Sanz-Martin J.M."/>
            <person name="Rech G.E."/>
            <person name="Sukno S.A."/>
            <person name="Thon M.R."/>
        </authorList>
    </citation>
    <scope>NUCLEOTIDE SEQUENCE [LARGE SCALE GENOMIC DNA]</scope>
    <source>
        <strain evidence="4">TX430BB</strain>
    </source>
</reference>
<comment type="caution">
    <text evidence="3">The sequence shown here is derived from an EMBL/GenBank/DDBJ whole genome shotgun (WGS) entry which is preliminary data.</text>
</comment>
<organism evidence="3 4">
    <name type="scientific">Colletotrichum sublineola</name>
    <name type="common">Sorghum anthracnose fungus</name>
    <dbReference type="NCBI Taxonomy" id="1173701"/>
    <lineage>
        <taxon>Eukaryota</taxon>
        <taxon>Fungi</taxon>
        <taxon>Dikarya</taxon>
        <taxon>Ascomycota</taxon>
        <taxon>Pezizomycotina</taxon>
        <taxon>Sordariomycetes</taxon>
        <taxon>Hypocreomycetidae</taxon>
        <taxon>Glomerellales</taxon>
        <taxon>Glomerellaceae</taxon>
        <taxon>Colletotrichum</taxon>
        <taxon>Colletotrichum graminicola species complex</taxon>
    </lineage>
</organism>